<sequence length="352" mass="41563">MTDNMIDTIKDNNLIISIKDNNSYIDIPIEILEKDEKLLKDYIKIYKLIENLKESITNYIFDKNKEISIGTISNAILELRNEENLDKVLSYIDIDIDRLEEKFKSLCACLLISSKDIEDFKEGIIKEHVTSSTLEGIINEEYIKSIIEHINTHSMYSLKDKSRYGAISNEFDVISQENIKDFNEEEVNGRYSPILVIHRPARYNRGQYILEDTHYVYIKRQPLRALIKQERLEEKGIDSIGAIVYKKLEHDLTNENLQEILAELYVYGEQNNIKFENIKLADITSNKVWMTADKLKKEFKELRYYHKNLTQRVKEMYDTTGEYYTQVSGKYIFNSRKFLDCYRAFKNRDISS</sequence>
<proteinExistence type="predicted"/>
<comment type="caution">
    <text evidence="1">The sequence shown here is derived from an EMBL/GenBank/DDBJ whole genome shotgun (WGS) entry which is preliminary data.</text>
</comment>
<dbReference type="Proteomes" id="UP000609849">
    <property type="component" value="Unassembled WGS sequence"/>
</dbReference>
<name>A0ABR7JKS1_9FIRM</name>
<protein>
    <submittedName>
        <fullName evidence="1">Uncharacterized protein</fullName>
    </submittedName>
</protein>
<accession>A0ABR7JKS1</accession>
<organism evidence="1 2">
    <name type="scientific">Romboutsia faecis</name>
    <dbReference type="NCBI Taxonomy" id="2764597"/>
    <lineage>
        <taxon>Bacteria</taxon>
        <taxon>Bacillati</taxon>
        <taxon>Bacillota</taxon>
        <taxon>Clostridia</taxon>
        <taxon>Peptostreptococcales</taxon>
        <taxon>Peptostreptococcaceae</taxon>
        <taxon>Romboutsia</taxon>
    </lineage>
</organism>
<evidence type="ECO:0000313" key="1">
    <source>
        <dbReference type="EMBL" id="MBC5995362.1"/>
    </source>
</evidence>
<evidence type="ECO:0000313" key="2">
    <source>
        <dbReference type="Proteomes" id="UP000609849"/>
    </source>
</evidence>
<keyword evidence="2" id="KW-1185">Reference proteome</keyword>
<dbReference type="RefSeq" id="WP_153971430.1">
    <property type="nucleotide sequence ID" value="NZ_JACRWE010000001.1"/>
</dbReference>
<dbReference type="EMBL" id="JACRWE010000001">
    <property type="protein sequence ID" value="MBC5995362.1"/>
    <property type="molecule type" value="Genomic_DNA"/>
</dbReference>
<reference evidence="1 2" key="1">
    <citation type="submission" date="2020-08" db="EMBL/GenBank/DDBJ databases">
        <authorList>
            <person name="Liu C."/>
            <person name="Sun Q."/>
        </authorList>
    </citation>
    <scope>NUCLEOTIDE SEQUENCE [LARGE SCALE GENOMIC DNA]</scope>
    <source>
        <strain evidence="1 2">NSJ-18</strain>
    </source>
</reference>
<gene>
    <name evidence="1" type="ORF">H8923_01200</name>
</gene>